<dbReference type="PANTHER" id="PTHR10924">
    <property type="entry name" value="MAJOR FACILITATOR SUPERFAMILY PROTEIN-RELATED"/>
    <property type="match status" value="1"/>
</dbReference>
<keyword evidence="4 5" id="KW-0472">Membrane</keyword>
<dbReference type="Gene3D" id="1.20.1250.20">
    <property type="entry name" value="MFS general substrate transporter like domains"/>
    <property type="match status" value="2"/>
</dbReference>
<dbReference type="SUPFAM" id="SSF103473">
    <property type="entry name" value="MFS general substrate transporter"/>
    <property type="match status" value="1"/>
</dbReference>
<feature type="transmembrane region" description="Helical" evidence="5">
    <location>
        <begin position="256"/>
        <end position="277"/>
    </location>
</feature>
<feature type="transmembrane region" description="Helical" evidence="5">
    <location>
        <begin position="378"/>
        <end position="394"/>
    </location>
</feature>
<feature type="transmembrane region" description="Helical" evidence="5">
    <location>
        <begin position="128"/>
        <end position="150"/>
    </location>
</feature>
<name>A0ABP0DZ49_9PEZI</name>
<evidence type="ECO:0000256" key="3">
    <source>
        <dbReference type="ARBA" id="ARBA00022989"/>
    </source>
</evidence>
<evidence type="ECO:0000313" key="7">
    <source>
        <dbReference type="Proteomes" id="UP001642501"/>
    </source>
</evidence>
<dbReference type="Pfam" id="PF07690">
    <property type="entry name" value="MFS_1"/>
    <property type="match status" value="1"/>
</dbReference>
<sequence>MVSSPWEDAKVVNGVGEANSRNVVMNVGPPYSSISLGEVRVASQGFSHASKENDVIGSKSHGNSGIGGAVATGFDDDAPPVEYRVYKRRWFGLLQLMLLNIIVSWDWLTFSPVVSDAAFFFKTNESTINWLSTAFLFSFVSMTPVAIFVLHFGPRPSMILSAVLLFLGNWIRYAGTRSGVAKNGLTGGHFGVVMFGQILTGLAQPLVLAAPARFSDLWFTNQGRVAATALTSLANPFGAALGQLIVPFWVNSSKDIPNMVLYVSIISTICCVPSFFVHDKPPTPVAPSAETPKMALSASIRHVSRSVEFWLVFIPFTVYVGSFNSISSLLNQFMLPYGYTDDEAGIAGAVLIVVGLVSSAITSPILDRTKKFVITTKICVPVIALSYLVFIWMPQTHDSAGLAGPYFVLALMGAASFTLVPVAVEFLVEVTHPVSPEMTSTLSWSGGQLLGGIFIIVSDALRSNKDANPPQNMKWALVFQAVIALAVMPLPLCLGLFGRSERVGLRRVQSDEAANCARVARVARSGSAL</sequence>
<evidence type="ECO:0000256" key="4">
    <source>
        <dbReference type="ARBA" id="ARBA00023136"/>
    </source>
</evidence>
<keyword evidence="7" id="KW-1185">Reference proteome</keyword>
<evidence type="ECO:0000313" key="6">
    <source>
        <dbReference type="EMBL" id="CAK7273576.1"/>
    </source>
</evidence>
<reference evidence="6 7" key="1">
    <citation type="submission" date="2024-01" db="EMBL/GenBank/DDBJ databases">
        <authorList>
            <person name="Allen C."/>
            <person name="Tagirdzhanova G."/>
        </authorList>
    </citation>
    <scope>NUCLEOTIDE SEQUENCE [LARGE SCALE GENOMIC DNA]</scope>
    <source>
        <strain evidence="6 7">CBS 573.63</strain>
    </source>
</reference>
<comment type="subcellular location">
    <subcellularLocation>
        <location evidence="1">Membrane</location>
        <topology evidence="1">Multi-pass membrane protein</topology>
    </subcellularLocation>
</comment>
<comment type="caution">
    <text evidence="6">The sequence shown here is derived from an EMBL/GenBank/DDBJ whole genome shotgun (WGS) entry which is preliminary data.</text>
</comment>
<feature type="transmembrane region" description="Helical" evidence="5">
    <location>
        <begin position="90"/>
        <end position="108"/>
    </location>
</feature>
<proteinExistence type="predicted"/>
<protein>
    <recommendedName>
        <fullName evidence="8">Major facilitator superfamily transporter</fullName>
    </recommendedName>
</protein>
<feature type="transmembrane region" description="Helical" evidence="5">
    <location>
        <begin position="477"/>
        <end position="497"/>
    </location>
</feature>
<keyword evidence="2 5" id="KW-0812">Transmembrane</keyword>
<dbReference type="EMBL" id="CAWUOM010000137">
    <property type="protein sequence ID" value="CAK7273576.1"/>
    <property type="molecule type" value="Genomic_DNA"/>
</dbReference>
<feature type="transmembrane region" description="Helical" evidence="5">
    <location>
        <begin position="406"/>
        <end position="428"/>
    </location>
</feature>
<evidence type="ECO:0008006" key="8">
    <source>
        <dbReference type="Google" id="ProtNLM"/>
    </source>
</evidence>
<dbReference type="InterPro" id="IPR011701">
    <property type="entry name" value="MFS"/>
</dbReference>
<dbReference type="PANTHER" id="PTHR10924:SF6">
    <property type="entry name" value="SOLUTE CARRIER FAMILY 49 MEMBER A3"/>
    <property type="match status" value="1"/>
</dbReference>
<organism evidence="6 7">
    <name type="scientific">Sporothrix epigloea</name>
    <dbReference type="NCBI Taxonomy" id="1892477"/>
    <lineage>
        <taxon>Eukaryota</taxon>
        <taxon>Fungi</taxon>
        <taxon>Dikarya</taxon>
        <taxon>Ascomycota</taxon>
        <taxon>Pezizomycotina</taxon>
        <taxon>Sordariomycetes</taxon>
        <taxon>Sordariomycetidae</taxon>
        <taxon>Ophiostomatales</taxon>
        <taxon>Ophiostomataceae</taxon>
        <taxon>Sporothrix</taxon>
    </lineage>
</organism>
<accession>A0ABP0DZ49</accession>
<feature type="transmembrane region" description="Helical" evidence="5">
    <location>
        <begin position="440"/>
        <end position="457"/>
    </location>
</feature>
<dbReference type="InterPro" id="IPR036259">
    <property type="entry name" value="MFS_trans_sf"/>
</dbReference>
<feature type="transmembrane region" description="Helical" evidence="5">
    <location>
        <begin position="229"/>
        <end position="250"/>
    </location>
</feature>
<evidence type="ECO:0000256" key="1">
    <source>
        <dbReference type="ARBA" id="ARBA00004141"/>
    </source>
</evidence>
<evidence type="ECO:0000256" key="2">
    <source>
        <dbReference type="ARBA" id="ARBA00022692"/>
    </source>
</evidence>
<feature type="transmembrane region" description="Helical" evidence="5">
    <location>
        <begin position="346"/>
        <end position="366"/>
    </location>
</feature>
<evidence type="ECO:0000256" key="5">
    <source>
        <dbReference type="SAM" id="Phobius"/>
    </source>
</evidence>
<feature type="transmembrane region" description="Helical" evidence="5">
    <location>
        <begin position="157"/>
        <end position="175"/>
    </location>
</feature>
<gene>
    <name evidence="6" type="ORF">SEPCBS57363_005721</name>
</gene>
<keyword evidence="3 5" id="KW-1133">Transmembrane helix</keyword>
<feature type="transmembrane region" description="Helical" evidence="5">
    <location>
        <begin position="187"/>
        <end position="208"/>
    </location>
</feature>
<dbReference type="InterPro" id="IPR049680">
    <property type="entry name" value="FLVCR1-2_SLC49-like"/>
</dbReference>
<dbReference type="Proteomes" id="UP001642501">
    <property type="component" value="Unassembled WGS sequence"/>
</dbReference>
<feature type="transmembrane region" description="Helical" evidence="5">
    <location>
        <begin position="309"/>
        <end position="326"/>
    </location>
</feature>